<keyword evidence="2" id="KW-0732">Signal</keyword>
<accession>A0A921ZEQ1</accession>
<proteinExistence type="predicted"/>
<feature type="signal peptide" evidence="2">
    <location>
        <begin position="1"/>
        <end position="17"/>
    </location>
</feature>
<name>A0A921ZEQ1_MANSE</name>
<keyword evidence="1" id="KW-1133">Transmembrane helix</keyword>
<evidence type="ECO:0000313" key="4">
    <source>
        <dbReference type="Proteomes" id="UP000791440"/>
    </source>
</evidence>
<keyword evidence="1" id="KW-0472">Membrane</keyword>
<dbReference type="AlphaFoldDB" id="A0A921ZEQ1"/>
<dbReference type="Proteomes" id="UP000791440">
    <property type="component" value="Unassembled WGS sequence"/>
</dbReference>
<protein>
    <submittedName>
        <fullName evidence="3">Uncharacterized protein</fullName>
    </submittedName>
</protein>
<dbReference type="EMBL" id="JH668494">
    <property type="protein sequence ID" value="KAG6455619.1"/>
    <property type="molecule type" value="Genomic_DNA"/>
</dbReference>
<keyword evidence="4" id="KW-1185">Reference proteome</keyword>
<evidence type="ECO:0000256" key="2">
    <source>
        <dbReference type="SAM" id="SignalP"/>
    </source>
</evidence>
<evidence type="ECO:0000313" key="3">
    <source>
        <dbReference type="EMBL" id="KAG6455619.1"/>
    </source>
</evidence>
<feature type="transmembrane region" description="Helical" evidence="1">
    <location>
        <begin position="390"/>
        <end position="414"/>
    </location>
</feature>
<feature type="chain" id="PRO_5037701569" evidence="2">
    <location>
        <begin position="18"/>
        <end position="480"/>
    </location>
</feature>
<evidence type="ECO:0000256" key="1">
    <source>
        <dbReference type="SAM" id="Phobius"/>
    </source>
</evidence>
<comment type="caution">
    <text evidence="3">The sequence shown here is derived from an EMBL/GenBank/DDBJ whole genome shotgun (WGS) entry which is preliminary data.</text>
</comment>
<reference evidence="3" key="1">
    <citation type="journal article" date="2016" name="Insect Biochem. Mol. Biol.">
        <title>Multifaceted biological insights from a draft genome sequence of the tobacco hornworm moth, Manduca sexta.</title>
        <authorList>
            <person name="Kanost M.R."/>
            <person name="Arrese E.L."/>
            <person name="Cao X."/>
            <person name="Chen Y.R."/>
            <person name="Chellapilla S."/>
            <person name="Goldsmith M.R."/>
            <person name="Grosse-Wilde E."/>
            <person name="Heckel D.G."/>
            <person name="Herndon N."/>
            <person name="Jiang H."/>
            <person name="Papanicolaou A."/>
            <person name="Qu J."/>
            <person name="Soulages J.L."/>
            <person name="Vogel H."/>
            <person name="Walters J."/>
            <person name="Waterhouse R.M."/>
            <person name="Ahn S.J."/>
            <person name="Almeida F.C."/>
            <person name="An C."/>
            <person name="Aqrawi P."/>
            <person name="Bretschneider A."/>
            <person name="Bryant W.B."/>
            <person name="Bucks S."/>
            <person name="Chao H."/>
            <person name="Chevignon G."/>
            <person name="Christen J.M."/>
            <person name="Clarke D.F."/>
            <person name="Dittmer N.T."/>
            <person name="Ferguson L.C.F."/>
            <person name="Garavelou S."/>
            <person name="Gordon K.H.J."/>
            <person name="Gunaratna R.T."/>
            <person name="Han Y."/>
            <person name="Hauser F."/>
            <person name="He Y."/>
            <person name="Heidel-Fischer H."/>
            <person name="Hirsh A."/>
            <person name="Hu Y."/>
            <person name="Jiang H."/>
            <person name="Kalra D."/>
            <person name="Klinner C."/>
            <person name="Konig C."/>
            <person name="Kovar C."/>
            <person name="Kroll A.R."/>
            <person name="Kuwar S.S."/>
            <person name="Lee S.L."/>
            <person name="Lehman R."/>
            <person name="Li K."/>
            <person name="Li Z."/>
            <person name="Liang H."/>
            <person name="Lovelace S."/>
            <person name="Lu Z."/>
            <person name="Mansfield J.H."/>
            <person name="McCulloch K.J."/>
            <person name="Mathew T."/>
            <person name="Morton B."/>
            <person name="Muzny D.M."/>
            <person name="Neunemann D."/>
            <person name="Ongeri F."/>
            <person name="Pauchet Y."/>
            <person name="Pu L.L."/>
            <person name="Pyrousis I."/>
            <person name="Rao X.J."/>
            <person name="Redding A."/>
            <person name="Roesel C."/>
            <person name="Sanchez-Gracia A."/>
            <person name="Schaack S."/>
            <person name="Shukla A."/>
            <person name="Tetreau G."/>
            <person name="Wang Y."/>
            <person name="Xiong G.H."/>
            <person name="Traut W."/>
            <person name="Walsh T.K."/>
            <person name="Worley K.C."/>
            <person name="Wu D."/>
            <person name="Wu W."/>
            <person name="Wu Y.Q."/>
            <person name="Zhang X."/>
            <person name="Zou Z."/>
            <person name="Zucker H."/>
            <person name="Briscoe A.D."/>
            <person name="Burmester T."/>
            <person name="Clem R.J."/>
            <person name="Feyereisen R."/>
            <person name="Grimmelikhuijzen C.J.P."/>
            <person name="Hamodrakas S.J."/>
            <person name="Hansson B.S."/>
            <person name="Huguet E."/>
            <person name="Jermiin L.S."/>
            <person name="Lan Q."/>
            <person name="Lehman H.K."/>
            <person name="Lorenzen M."/>
            <person name="Merzendorfer H."/>
            <person name="Michalopoulos I."/>
            <person name="Morton D.B."/>
            <person name="Muthukrishnan S."/>
            <person name="Oakeshott J.G."/>
            <person name="Palmer W."/>
            <person name="Park Y."/>
            <person name="Passarelli A.L."/>
            <person name="Rozas J."/>
            <person name="Schwartz L.M."/>
            <person name="Smith W."/>
            <person name="Southgate A."/>
            <person name="Vilcinskas A."/>
            <person name="Vogt R."/>
            <person name="Wang P."/>
            <person name="Werren J."/>
            <person name="Yu X.Q."/>
            <person name="Zhou J.J."/>
            <person name="Brown S.J."/>
            <person name="Scherer S.E."/>
            <person name="Richards S."/>
            <person name="Blissard G.W."/>
        </authorList>
    </citation>
    <scope>NUCLEOTIDE SEQUENCE</scope>
</reference>
<sequence>MLCIVLVMLFLFANVELTSNQLRVIIKKKSFADECVIINNTLTEGESAFIEFYNGERDVICMSNGKKLEWTLEGENGDWKRYKIAEVAAWMHGTWSCNILADRTWCDVDVKIIANDSWSIKVNGRVIGPIQYNENDNVSVAEHEFCENERALVDCGKLKPANITLKVQDEPSIKYIRNNTVQAEMFMKMKSEHNGKYIECHHNYYGVESVVRIKLKLKKHIYGSMSQDDDHNTMCSTDSYAEVDFKTSLDICNFNDKRIYGPPGSTFPHELKGLQPSNVAFLFKNLTDDKEVHYEYTDEEMLNIAWNINLVPNIFNEYMMYWKDTLLSSLPIMATQASNNLMQVYHPITLGPADDGTVIRFAVTIGERTVDKYRIILRRLAPDTASKDDFWFYVITGVLGCIIIILIVNIIWILKKIKRRKSEPVIRRNVETCSNVYEEIAPFPPQWDKQSWRETINSVYEGAEAHYSEIKATAEQRYAK</sequence>
<keyword evidence="1" id="KW-0812">Transmembrane</keyword>
<reference evidence="3" key="2">
    <citation type="submission" date="2020-12" db="EMBL/GenBank/DDBJ databases">
        <authorList>
            <person name="Kanost M."/>
        </authorList>
    </citation>
    <scope>NUCLEOTIDE SEQUENCE</scope>
</reference>
<gene>
    <name evidence="3" type="ORF">O3G_MSEX009316</name>
</gene>
<organism evidence="3 4">
    <name type="scientific">Manduca sexta</name>
    <name type="common">Tobacco hawkmoth</name>
    <name type="synonym">Tobacco hornworm</name>
    <dbReference type="NCBI Taxonomy" id="7130"/>
    <lineage>
        <taxon>Eukaryota</taxon>
        <taxon>Metazoa</taxon>
        <taxon>Ecdysozoa</taxon>
        <taxon>Arthropoda</taxon>
        <taxon>Hexapoda</taxon>
        <taxon>Insecta</taxon>
        <taxon>Pterygota</taxon>
        <taxon>Neoptera</taxon>
        <taxon>Endopterygota</taxon>
        <taxon>Lepidoptera</taxon>
        <taxon>Glossata</taxon>
        <taxon>Ditrysia</taxon>
        <taxon>Bombycoidea</taxon>
        <taxon>Sphingidae</taxon>
        <taxon>Sphinginae</taxon>
        <taxon>Sphingini</taxon>
        <taxon>Manduca</taxon>
    </lineage>
</organism>